<organism evidence="5 6">
    <name type="scientific">Blastochloris sulfoviridis</name>
    <dbReference type="NCBI Taxonomy" id="50712"/>
    <lineage>
        <taxon>Bacteria</taxon>
        <taxon>Pseudomonadati</taxon>
        <taxon>Pseudomonadota</taxon>
        <taxon>Alphaproteobacteria</taxon>
        <taxon>Hyphomicrobiales</taxon>
        <taxon>Blastochloridaceae</taxon>
        <taxon>Blastochloris</taxon>
    </lineage>
</organism>
<feature type="region of interest" description="Disordered" evidence="3">
    <location>
        <begin position="1"/>
        <end position="21"/>
    </location>
</feature>
<gene>
    <name evidence="5" type="primary">ybgC</name>
    <name evidence="5" type="ORF">F1193_15575</name>
</gene>
<feature type="domain" description="Thioesterase" evidence="4">
    <location>
        <begin position="53"/>
        <end position="142"/>
    </location>
</feature>
<dbReference type="InterPro" id="IPR006683">
    <property type="entry name" value="Thioestr_dom"/>
</dbReference>
<evidence type="ECO:0000313" key="6">
    <source>
        <dbReference type="Proteomes" id="UP000323886"/>
    </source>
</evidence>
<comment type="caution">
    <text evidence="5">The sequence shown here is derived from an EMBL/GenBank/DDBJ whole genome shotgun (WGS) entry which is preliminary data.</text>
</comment>
<keyword evidence="6" id="KW-1185">Reference proteome</keyword>
<reference evidence="5 6" key="1">
    <citation type="submission" date="2019-09" db="EMBL/GenBank/DDBJ databases">
        <title>Draft Whole-Genome sequence of Blastochloris sulfoviridis DSM 729.</title>
        <authorList>
            <person name="Meyer T.E."/>
            <person name="Kyndt J.A."/>
        </authorList>
    </citation>
    <scope>NUCLEOTIDE SEQUENCE [LARGE SCALE GENOMIC DNA]</scope>
    <source>
        <strain evidence="5 6">DSM 729</strain>
    </source>
</reference>
<dbReference type="RefSeq" id="WP_150098723.1">
    <property type="nucleotide sequence ID" value="NZ_VWPL01000043.1"/>
</dbReference>
<dbReference type="OrthoDB" id="9808429at2"/>
<dbReference type="EMBL" id="VWPL01000043">
    <property type="protein sequence ID" value="KAA5596289.1"/>
    <property type="molecule type" value="Genomic_DNA"/>
</dbReference>
<evidence type="ECO:0000256" key="1">
    <source>
        <dbReference type="ARBA" id="ARBA00005953"/>
    </source>
</evidence>
<accession>A0A5M6HL22</accession>
<dbReference type="CDD" id="cd00586">
    <property type="entry name" value="4HBT"/>
    <property type="match status" value="1"/>
</dbReference>
<dbReference type="InterPro" id="IPR050563">
    <property type="entry name" value="4-hydroxybenzoyl-CoA_TE"/>
</dbReference>
<dbReference type="SUPFAM" id="SSF54637">
    <property type="entry name" value="Thioesterase/thiol ester dehydrase-isomerase"/>
    <property type="match status" value="1"/>
</dbReference>
<dbReference type="Gene3D" id="3.10.129.10">
    <property type="entry name" value="Hotdog Thioesterase"/>
    <property type="match status" value="1"/>
</dbReference>
<proteinExistence type="inferred from homology"/>
<evidence type="ECO:0000259" key="4">
    <source>
        <dbReference type="Pfam" id="PF03061"/>
    </source>
</evidence>
<evidence type="ECO:0000256" key="3">
    <source>
        <dbReference type="SAM" id="MobiDB-lite"/>
    </source>
</evidence>
<sequence>MSEGHRTVAHPQVQARPDQARPDRVWPDLAGRLVPGGHVLAVRVYYEDTDFSGFVYHANFLRYMERGRSDYLRLLGVEQGALFEEAVAEVGAGFAFVVRHMDLDFRRPAKIDDILEVHTHPAEVRGASLTLAQSVRRGEEILIAAKIKVAFVAGERATRIPLGLRKAMGADVDTAPSG</sequence>
<dbReference type="PANTHER" id="PTHR31793">
    <property type="entry name" value="4-HYDROXYBENZOYL-COA THIOESTERASE FAMILY MEMBER"/>
    <property type="match status" value="1"/>
</dbReference>
<evidence type="ECO:0000256" key="2">
    <source>
        <dbReference type="ARBA" id="ARBA00022801"/>
    </source>
</evidence>
<name>A0A5M6HL22_9HYPH</name>
<dbReference type="AlphaFoldDB" id="A0A5M6HL22"/>
<dbReference type="FunFam" id="3.10.129.10:FF:000004">
    <property type="entry name" value="Tol-pal system-associated acyl-CoA thioesterase"/>
    <property type="match status" value="1"/>
</dbReference>
<dbReference type="Pfam" id="PF03061">
    <property type="entry name" value="4HBT"/>
    <property type="match status" value="1"/>
</dbReference>
<dbReference type="NCBIfam" id="TIGR02799">
    <property type="entry name" value="thio_ybgC"/>
    <property type="match status" value="1"/>
</dbReference>
<protein>
    <submittedName>
        <fullName evidence="5">Tol-pal system-associated acyl-CoA thioesterase</fullName>
    </submittedName>
</protein>
<dbReference type="InterPro" id="IPR006684">
    <property type="entry name" value="YbgC/YbaW"/>
</dbReference>
<dbReference type="GO" id="GO:0047617">
    <property type="term" value="F:fatty acyl-CoA hydrolase activity"/>
    <property type="evidence" value="ECO:0007669"/>
    <property type="project" value="TreeGrafter"/>
</dbReference>
<evidence type="ECO:0000313" key="5">
    <source>
        <dbReference type="EMBL" id="KAA5596289.1"/>
    </source>
</evidence>
<dbReference type="Proteomes" id="UP000323886">
    <property type="component" value="Unassembled WGS sequence"/>
</dbReference>
<dbReference type="InterPro" id="IPR014166">
    <property type="entry name" value="Tol-Pal_acyl-CoA_thioesterase"/>
</dbReference>
<keyword evidence="2" id="KW-0378">Hydrolase</keyword>
<dbReference type="NCBIfam" id="TIGR00051">
    <property type="entry name" value="YbgC/FadM family acyl-CoA thioesterase"/>
    <property type="match status" value="1"/>
</dbReference>
<dbReference type="PANTHER" id="PTHR31793:SF37">
    <property type="entry name" value="ACYL-COA THIOESTER HYDROLASE YBGC"/>
    <property type="match status" value="1"/>
</dbReference>
<dbReference type="InterPro" id="IPR029069">
    <property type="entry name" value="HotDog_dom_sf"/>
</dbReference>
<comment type="similarity">
    <text evidence="1">Belongs to the 4-hydroxybenzoyl-CoA thioesterase family.</text>
</comment>